<dbReference type="GO" id="GO:0004730">
    <property type="term" value="F:pseudouridylate synthase activity"/>
    <property type="evidence" value="ECO:0007669"/>
    <property type="project" value="UniProtKB-EC"/>
</dbReference>
<keyword evidence="1" id="KW-0413">Isomerase</keyword>
<dbReference type="GO" id="GO:0009982">
    <property type="term" value="F:pseudouridine synthase activity"/>
    <property type="evidence" value="ECO:0007669"/>
    <property type="project" value="InterPro"/>
</dbReference>
<dbReference type="InterPro" id="IPR000748">
    <property type="entry name" value="PsdUridine_synth_RsuA/RluB/E/F"/>
</dbReference>
<protein>
    <submittedName>
        <fullName evidence="3">tRNA pseudouridine synthase A</fullName>
        <ecNumber evidence="3">4.2.1.70</ecNumber>
    </submittedName>
</protein>
<dbReference type="InterPro" id="IPR042092">
    <property type="entry name" value="PsdUridine_s_RsuA/RluB/E/F_cat"/>
</dbReference>
<evidence type="ECO:0000256" key="1">
    <source>
        <dbReference type="ARBA" id="ARBA00023235"/>
    </source>
</evidence>
<dbReference type="InterPro" id="IPR002942">
    <property type="entry name" value="S4_RNA-bd"/>
</dbReference>
<keyword evidence="3" id="KW-0456">Lyase</keyword>
<dbReference type="InterPro" id="IPR050343">
    <property type="entry name" value="RsuA_PseudoU_synthase"/>
</dbReference>
<dbReference type="InterPro" id="IPR020094">
    <property type="entry name" value="TruA/RsuA/RluB/E/F_N"/>
</dbReference>
<dbReference type="AlphaFoldDB" id="A0A160TZD0"/>
<dbReference type="SUPFAM" id="SSF55174">
    <property type="entry name" value="Alpha-L RNA-binding motif"/>
    <property type="match status" value="1"/>
</dbReference>
<evidence type="ECO:0000259" key="2">
    <source>
        <dbReference type="SMART" id="SM00363"/>
    </source>
</evidence>
<proteinExistence type="predicted"/>
<dbReference type="PROSITE" id="PS50889">
    <property type="entry name" value="S4"/>
    <property type="match status" value="1"/>
</dbReference>
<gene>
    <name evidence="3" type="ORF">MGWOODY_XGa1585</name>
</gene>
<evidence type="ECO:0000313" key="3">
    <source>
        <dbReference type="EMBL" id="CUS55289.1"/>
    </source>
</evidence>
<dbReference type="NCBIfam" id="TIGR00093">
    <property type="entry name" value="pseudouridine synthase"/>
    <property type="match status" value="1"/>
</dbReference>
<dbReference type="Pfam" id="PF01479">
    <property type="entry name" value="S4"/>
    <property type="match status" value="1"/>
</dbReference>
<feature type="domain" description="RNA-binding S4" evidence="2">
    <location>
        <begin position="4"/>
        <end position="66"/>
    </location>
</feature>
<name>A0A160TZD0_9ZZZZ</name>
<accession>A0A160TZD0</accession>
<sequence>MSGIRLSKLMAERGLCSRREADRLIEKGQVLVNGQVVDRLGSRFDPTVCIALAPEIQRERLRLVTVLLNKPPGVVSNQPEKGYPEAASLITRGNLQRLAGQTPREPPSVRTLHVAGRLDIDSSGLLVLTQDGQVARQLISPNSVIEKEYVVRLTERVPTAALVRMRGELTLDGRLLKPALITQTDDRTLHLVLQEGRKRQIRRMCDLVGLRVHSLVRVRIGRVGLGDLSRGRWRYLDSGEVF</sequence>
<dbReference type="EC" id="4.2.1.70" evidence="3"/>
<dbReference type="SMART" id="SM00363">
    <property type="entry name" value="S4"/>
    <property type="match status" value="1"/>
</dbReference>
<dbReference type="Gene3D" id="3.30.70.1560">
    <property type="entry name" value="Alpha-L RNA-binding motif"/>
    <property type="match status" value="1"/>
</dbReference>
<dbReference type="InterPro" id="IPR020103">
    <property type="entry name" value="PsdUridine_synth_cat_dom_sf"/>
</dbReference>
<dbReference type="Gene3D" id="3.30.70.580">
    <property type="entry name" value="Pseudouridine synthase I, catalytic domain, N-terminal subdomain"/>
    <property type="match status" value="1"/>
</dbReference>
<dbReference type="PANTHER" id="PTHR47683:SF2">
    <property type="entry name" value="RNA-BINDING S4 DOMAIN-CONTAINING PROTEIN"/>
    <property type="match status" value="1"/>
</dbReference>
<dbReference type="GO" id="GO:0003723">
    <property type="term" value="F:RNA binding"/>
    <property type="evidence" value="ECO:0007669"/>
    <property type="project" value="InterPro"/>
</dbReference>
<dbReference type="InterPro" id="IPR036986">
    <property type="entry name" value="S4_RNA-bd_sf"/>
</dbReference>
<dbReference type="CDD" id="cd00165">
    <property type="entry name" value="S4"/>
    <property type="match status" value="1"/>
</dbReference>
<reference evidence="3" key="1">
    <citation type="submission" date="2015-10" db="EMBL/GenBank/DDBJ databases">
        <authorList>
            <person name="Gilbert D.G."/>
        </authorList>
    </citation>
    <scope>NUCLEOTIDE SEQUENCE</scope>
</reference>
<dbReference type="Gene3D" id="3.10.290.10">
    <property type="entry name" value="RNA-binding S4 domain"/>
    <property type="match status" value="1"/>
</dbReference>
<dbReference type="EMBL" id="CZRL01000132">
    <property type="protein sequence ID" value="CUS55289.1"/>
    <property type="molecule type" value="Genomic_DNA"/>
</dbReference>
<dbReference type="PANTHER" id="PTHR47683">
    <property type="entry name" value="PSEUDOURIDINE SYNTHASE FAMILY PROTEIN-RELATED"/>
    <property type="match status" value="1"/>
</dbReference>
<dbReference type="Pfam" id="PF00849">
    <property type="entry name" value="PseudoU_synth_2"/>
    <property type="match status" value="1"/>
</dbReference>
<organism evidence="3">
    <name type="scientific">hydrothermal vent metagenome</name>
    <dbReference type="NCBI Taxonomy" id="652676"/>
    <lineage>
        <taxon>unclassified sequences</taxon>
        <taxon>metagenomes</taxon>
        <taxon>ecological metagenomes</taxon>
    </lineage>
</organism>
<dbReference type="SUPFAM" id="SSF55120">
    <property type="entry name" value="Pseudouridine synthase"/>
    <property type="match status" value="1"/>
</dbReference>
<dbReference type="InterPro" id="IPR006145">
    <property type="entry name" value="PsdUridine_synth_RsuA/RluA"/>
</dbReference>